<accession>A0A6C0GM36</accession>
<organism evidence="1 2">
    <name type="scientific">Rhodocytophaga rosea</name>
    <dbReference type="NCBI Taxonomy" id="2704465"/>
    <lineage>
        <taxon>Bacteria</taxon>
        <taxon>Pseudomonadati</taxon>
        <taxon>Bacteroidota</taxon>
        <taxon>Cytophagia</taxon>
        <taxon>Cytophagales</taxon>
        <taxon>Rhodocytophagaceae</taxon>
        <taxon>Rhodocytophaga</taxon>
    </lineage>
</organism>
<name>A0A6C0GM36_9BACT</name>
<evidence type="ECO:0000313" key="1">
    <source>
        <dbReference type="EMBL" id="QHT68693.1"/>
    </source>
</evidence>
<keyword evidence="2" id="KW-1185">Reference proteome</keyword>
<reference evidence="1 2" key="1">
    <citation type="submission" date="2020-01" db="EMBL/GenBank/DDBJ databases">
        <authorList>
            <person name="Kim M.K."/>
        </authorList>
    </citation>
    <scope>NUCLEOTIDE SEQUENCE [LARGE SCALE GENOMIC DNA]</scope>
    <source>
        <strain evidence="1 2">172606-1</strain>
    </source>
</reference>
<sequence length="84" mass="9839">MQRINDMLHRVKQKQRKKYDELVTLQLIAYNIVLSEDEWHYVANRVKLLSEGTIILNPSMSSLESRILRANIIATNINNKDESN</sequence>
<dbReference type="AlphaFoldDB" id="A0A6C0GM36"/>
<dbReference type="Proteomes" id="UP000480178">
    <property type="component" value="Chromosome"/>
</dbReference>
<proteinExistence type="predicted"/>
<gene>
    <name evidence="1" type="ORF">GXP67_19610</name>
</gene>
<evidence type="ECO:0000313" key="2">
    <source>
        <dbReference type="Proteomes" id="UP000480178"/>
    </source>
</evidence>
<dbReference type="KEGG" id="rhoz:GXP67_19610"/>
<protein>
    <submittedName>
        <fullName evidence="1">Uncharacterized protein</fullName>
    </submittedName>
</protein>
<dbReference type="EMBL" id="CP048222">
    <property type="protein sequence ID" value="QHT68693.1"/>
    <property type="molecule type" value="Genomic_DNA"/>
</dbReference>
<dbReference type="RefSeq" id="WP_162444701.1">
    <property type="nucleotide sequence ID" value="NZ_CP048222.1"/>
</dbReference>